<name>A0A0U9I524_9FIRM</name>
<keyword evidence="13" id="KW-1185">Reference proteome</keyword>
<dbReference type="InterPro" id="IPR003200">
    <property type="entry name" value="Nict_dMeBzImd_PRibTrfase"/>
</dbReference>
<dbReference type="AlphaFoldDB" id="A0A0U9I524"/>
<feature type="active site" description="Proton acceptor" evidence="11">
    <location>
        <position position="318"/>
    </location>
</feature>
<dbReference type="Gene3D" id="1.10.1610.10">
    <property type="match status" value="1"/>
</dbReference>
<dbReference type="Proteomes" id="UP000062160">
    <property type="component" value="Unassembled WGS sequence"/>
</dbReference>
<dbReference type="NCBIfam" id="TIGR03160">
    <property type="entry name" value="cobT_DBIPRT"/>
    <property type="match status" value="1"/>
</dbReference>
<dbReference type="EMBL" id="DF977002">
    <property type="protein sequence ID" value="GAQ25560.1"/>
    <property type="molecule type" value="Genomic_DNA"/>
</dbReference>
<comment type="catalytic activity">
    <reaction evidence="10 11">
        <text>5,6-dimethylbenzimidazole + nicotinate beta-D-ribonucleotide = alpha-ribazole 5'-phosphate + nicotinate + H(+)</text>
        <dbReference type="Rhea" id="RHEA:11196"/>
        <dbReference type="ChEBI" id="CHEBI:15378"/>
        <dbReference type="ChEBI" id="CHEBI:15890"/>
        <dbReference type="ChEBI" id="CHEBI:32544"/>
        <dbReference type="ChEBI" id="CHEBI:57502"/>
        <dbReference type="ChEBI" id="CHEBI:57918"/>
        <dbReference type="EC" id="2.4.2.21"/>
    </reaction>
</comment>
<dbReference type="RefSeq" id="WP_059032972.1">
    <property type="nucleotide sequence ID" value="NZ_DF977002.1"/>
</dbReference>
<evidence type="ECO:0000256" key="7">
    <source>
        <dbReference type="ARBA" id="ARBA00022676"/>
    </source>
</evidence>
<accession>A0A0U9I524</accession>
<evidence type="ECO:0000256" key="6">
    <source>
        <dbReference type="ARBA" id="ARBA00022573"/>
    </source>
</evidence>
<dbReference type="GO" id="GO:0008939">
    <property type="term" value="F:nicotinate-nucleotide-dimethylbenzimidazole phosphoribosyltransferase activity"/>
    <property type="evidence" value="ECO:0007669"/>
    <property type="project" value="UniProtKB-UniRule"/>
</dbReference>
<evidence type="ECO:0000256" key="2">
    <source>
        <dbReference type="ARBA" id="ARBA00005049"/>
    </source>
</evidence>
<dbReference type="Gene3D" id="3.40.50.10210">
    <property type="match status" value="1"/>
</dbReference>
<dbReference type="UniPathway" id="UPA00061">
    <property type="reaction ID" value="UER00516"/>
</dbReference>
<evidence type="ECO:0000256" key="3">
    <source>
        <dbReference type="ARBA" id="ARBA00007110"/>
    </source>
</evidence>
<evidence type="ECO:0000256" key="1">
    <source>
        <dbReference type="ARBA" id="ARBA00002197"/>
    </source>
</evidence>
<dbReference type="InterPro" id="IPR017846">
    <property type="entry name" value="Nict_dMeBzImd_PRibTrfase_bact"/>
</dbReference>
<sequence>MDKIEETIQKIGPLDQDAMKKAQARLDDLTKPQGSLGMLEAIAKQIAGITRTPIPDLPKKAAILMAGDHGIVKEGVAPFPQEVTSQMLFNFVNGGAAMSVLTRHENAKLYVVDVGVAQDLPDVPNIIKKKVAYGTRNMAEGPAMTRQEAVKAIEVGIEVAEMAINEGAGLTAIGEMGIGNTSPSSAIVAAYSKMPVREVVGRGTGVDDERLKIKISAIEKALSVNNPDPSDPLDVLSKVGGLEIAGLAGVILGCAANRVPVIIDGFISGAAALIAAQIAPLAKDYMLGSHLSEEPGHKVILDFLGIKPILIMNMRLGEGTGAALAMNLVDASLKILREMATFSEAGVSSK</sequence>
<dbReference type="CDD" id="cd02439">
    <property type="entry name" value="DMB-PRT_CobT"/>
    <property type="match status" value="1"/>
</dbReference>
<dbReference type="EC" id="2.4.2.21" evidence="4 11"/>
<dbReference type="Pfam" id="PF02277">
    <property type="entry name" value="DBI_PRT"/>
    <property type="match status" value="1"/>
</dbReference>
<dbReference type="InterPro" id="IPR036087">
    <property type="entry name" value="Nict_dMeBzImd_PRibTrfase_sf"/>
</dbReference>
<dbReference type="GO" id="GO:0009236">
    <property type="term" value="P:cobalamin biosynthetic process"/>
    <property type="evidence" value="ECO:0007669"/>
    <property type="project" value="UniProtKB-UniRule"/>
</dbReference>
<proteinExistence type="inferred from homology"/>
<dbReference type="InterPro" id="IPR023195">
    <property type="entry name" value="Nict_dMeBzImd_PRibTrfase_N"/>
</dbReference>
<evidence type="ECO:0000313" key="13">
    <source>
        <dbReference type="Proteomes" id="UP000062160"/>
    </source>
</evidence>
<evidence type="ECO:0000256" key="8">
    <source>
        <dbReference type="ARBA" id="ARBA00022679"/>
    </source>
</evidence>
<keyword evidence="6 11" id="KW-0169">Cobalamin biosynthesis</keyword>
<evidence type="ECO:0000256" key="9">
    <source>
        <dbReference type="ARBA" id="ARBA00030686"/>
    </source>
</evidence>
<dbReference type="FunFam" id="3.40.50.10210:FF:000001">
    <property type="entry name" value="Nicotinate-nucleotide--dimethylbenzimidazole phosphoribosyltransferase"/>
    <property type="match status" value="1"/>
</dbReference>
<reference evidence="12" key="1">
    <citation type="journal article" date="2016" name="Genome Announc.">
        <title>Draft Genome Sequence of the Syntrophic Lactate-Degrading Bacterium Tepidanaerobacter syntrophicus JLT.</title>
        <authorList>
            <person name="Matsuura N."/>
            <person name="Ohashi A."/>
            <person name="Tourlousse D.M."/>
            <person name="Sekiguchi Y."/>
        </authorList>
    </citation>
    <scope>NUCLEOTIDE SEQUENCE [LARGE SCALE GENOMIC DNA]</scope>
    <source>
        <strain evidence="12">JL</strain>
    </source>
</reference>
<gene>
    <name evidence="11" type="primary">cobT</name>
    <name evidence="12" type="ORF">TSYNT_889</name>
</gene>
<dbReference type="STRING" id="224999.GCA_001485475_01590"/>
<protein>
    <recommendedName>
        <fullName evidence="5 11">Nicotinate-nucleotide--dimethylbenzimidazole phosphoribosyltransferase</fullName>
        <shortName evidence="11">NN:DBI PRT</shortName>
        <ecNumber evidence="4 11">2.4.2.21</ecNumber>
    </recommendedName>
    <alternativeName>
        <fullName evidence="9 11">N(1)-alpha-phosphoribosyltransferase</fullName>
    </alternativeName>
</protein>
<evidence type="ECO:0000256" key="11">
    <source>
        <dbReference type="HAMAP-Rule" id="MF_00230"/>
    </source>
</evidence>
<comment type="similarity">
    <text evidence="3 11">Belongs to the CobT family.</text>
</comment>
<dbReference type="PANTHER" id="PTHR43463">
    <property type="entry name" value="NICOTINATE-NUCLEOTIDE--DIMETHYLBENZIMIDAZOLE PHOSPHORIBOSYLTRANSFERASE"/>
    <property type="match status" value="1"/>
</dbReference>
<dbReference type="HAMAP" id="MF_00230">
    <property type="entry name" value="CobT"/>
    <property type="match status" value="1"/>
</dbReference>
<comment type="function">
    <text evidence="1 11">Catalyzes the synthesis of alpha-ribazole-5'-phosphate from nicotinate mononucleotide (NAMN) and 5,6-dimethylbenzimidazole (DMB).</text>
</comment>
<comment type="pathway">
    <text evidence="2 11">Nucleoside biosynthesis; alpha-ribazole biosynthesis; alpha-ribazole from 5,6-dimethylbenzimidazole: step 1/2.</text>
</comment>
<evidence type="ECO:0000256" key="5">
    <source>
        <dbReference type="ARBA" id="ARBA00015486"/>
    </source>
</evidence>
<evidence type="ECO:0000313" key="12">
    <source>
        <dbReference type="EMBL" id="GAQ25560.1"/>
    </source>
</evidence>
<keyword evidence="8 11" id="KW-0808">Transferase</keyword>
<evidence type="ECO:0000256" key="10">
    <source>
        <dbReference type="ARBA" id="ARBA00047340"/>
    </source>
</evidence>
<dbReference type="OrthoDB" id="9781491at2"/>
<dbReference type="NCBIfam" id="NF000996">
    <property type="entry name" value="PRK00105.1"/>
    <property type="match status" value="1"/>
</dbReference>
<organism evidence="12">
    <name type="scientific">Tepidanaerobacter syntrophicus</name>
    <dbReference type="NCBI Taxonomy" id="224999"/>
    <lineage>
        <taxon>Bacteria</taxon>
        <taxon>Bacillati</taxon>
        <taxon>Bacillota</taxon>
        <taxon>Clostridia</taxon>
        <taxon>Thermosediminibacterales</taxon>
        <taxon>Tepidanaerobacteraceae</taxon>
        <taxon>Tepidanaerobacter</taxon>
    </lineage>
</organism>
<evidence type="ECO:0000256" key="4">
    <source>
        <dbReference type="ARBA" id="ARBA00011991"/>
    </source>
</evidence>
<dbReference type="SUPFAM" id="SSF52733">
    <property type="entry name" value="Nicotinate mononucleotide:5,6-dimethylbenzimidazole phosphoribosyltransferase (CobT)"/>
    <property type="match status" value="1"/>
</dbReference>
<dbReference type="PANTHER" id="PTHR43463:SF1">
    <property type="entry name" value="NICOTINATE-NUCLEOTIDE--DIMETHYLBENZIMIDAZOLE PHOSPHORIBOSYLTRANSFERASE"/>
    <property type="match status" value="1"/>
</dbReference>
<keyword evidence="7 11" id="KW-0328">Glycosyltransferase</keyword>